<feature type="binding site" evidence="9">
    <location>
        <begin position="155"/>
        <end position="159"/>
    </location>
    <ligand>
        <name>NADP(+)</name>
        <dbReference type="ChEBI" id="CHEBI:58349"/>
    </ligand>
</feature>
<dbReference type="InterPro" id="IPR011284">
    <property type="entry name" value="3oxo_ACP_reduc"/>
</dbReference>
<dbReference type="PRINTS" id="PR00081">
    <property type="entry name" value="GDHRDH"/>
</dbReference>
<evidence type="ECO:0000256" key="1">
    <source>
        <dbReference type="ARBA" id="ARBA00005194"/>
    </source>
</evidence>
<dbReference type="PROSITE" id="PS00061">
    <property type="entry name" value="ADH_SHORT"/>
    <property type="match status" value="1"/>
</dbReference>
<dbReference type="Proteomes" id="UP000294682">
    <property type="component" value="Unassembled WGS sequence"/>
</dbReference>
<dbReference type="GO" id="GO:0008202">
    <property type="term" value="P:steroid metabolic process"/>
    <property type="evidence" value="ECO:0007669"/>
    <property type="project" value="UniProtKB-KW"/>
</dbReference>
<dbReference type="PANTHER" id="PTHR42879:SF2">
    <property type="entry name" value="3-OXOACYL-[ACYL-CARRIER-PROTEIN] REDUCTASE FABG"/>
    <property type="match status" value="1"/>
</dbReference>
<comment type="pathway">
    <text evidence="1 10">Lipid metabolism; fatty acid biosynthesis.</text>
</comment>
<dbReference type="Gene3D" id="3.40.50.720">
    <property type="entry name" value="NAD(P)-binding Rossmann-like Domain"/>
    <property type="match status" value="1"/>
</dbReference>
<feature type="domain" description="Ketoreductase" evidence="11">
    <location>
        <begin position="3"/>
        <end position="186"/>
    </location>
</feature>
<evidence type="ECO:0000256" key="2">
    <source>
        <dbReference type="ARBA" id="ARBA00006484"/>
    </source>
</evidence>
<feature type="binding site" evidence="9">
    <location>
        <position position="188"/>
    </location>
    <ligand>
        <name>NADP(+)</name>
        <dbReference type="ChEBI" id="CHEBI:58349"/>
    </ligand>
</feature>
<dbReference type="OrthoDB" id="9803333at2"/>
<evidence type="ECO:0000256" key="10">
    <source>
        <dbReference type="RuleBase" id="RU366074"/>
    </source>
</evidence>
<dbReference type="GO" id="GO:0006633">
    <property type="term" value="P:fatty acid biosynthetic process"/>
    <property type="evidence" value="ECO:0007669"/>
    <property type="project" value="UniProtKB-KW"/>
</dbReference>
<dbReference type="NCBIfam" id="TIGR01830">
    <property type="entry name" value="3oxo_ACP_reduc"/>
    <property type="match status" value="1"/>
</dbReference>
<keyword evidence="5 10" id="KW-0560">Oxidoreductase</keyword>
<dbReference type="InterPro" id="IPR020904">
    <property type="entry name" value="Sc_DH/Rdtase_CS"/>
</dbReference>
<reference evidence="12 13" key="1">
    <citation type="submission" date="2019-03" db="EMBL/GenBank/DDBJ databases">
        <title>Genomic Encyclopedia of Type Strains, Phase IV (KMG-IV): sequencing the most valuable type-strain genomes for metagenomic binning, comparative biology and taxonomic classification.</title>
        <authorList>
            <person name="Goeker M."/>
        </authorList>
    </citation>
    <scope>NUCLEOTIDE SEQUENCE [LARGE SCALE GENOMIC DNA]</scope>
    <source>
        <strain evidence="12 13">DSM 100433</strain>
    </source>
</reference>
<dbReference type="PRINTS" id="PR00080">
    <property type="entry name" value="SDRFAMILY"/>
</dbReference>
<evidence type="ECO:0000256" key="3">
    <source>
        <dbReference type="ARBA" id="ARBA00012948"/>
    </source>
</evidence>
<evidence type="ECO:0000256" key="6">
    <source>
        <dbReference type="ARBA" id="ARBA00023221"/>
    </source>
</evidence>
<dbReference type="InterPro" id="IPR050259">
    <property type="entry name" value="SDR"/>
</dbReference>
<keyword evidence="4 9" id="KW-0521">NADP</keyword>
<dbReference type="InterPro" id="IPR036291">
    <property type="entry name" value="NAD(P)-bd_dom_sf"/>
</dbReference>
<dbReference type="EC" id="1.1.1.100" evidence="3 10"/>
<comment type="similarity">
    <text evidence="2 10">Belongs to the short-chain dehydrogenases/reductases (SDR) family.</text>
</comment>
<evidence type="ECO:0000256" key="9">
    <source>
        <dbReference type="PIRSR" id="PIRSR611284-2"/>
    </source>
</evidence>
<keyword evidence="6" id="KW-0753">Steroid metabolism</keyword>
<evidence type="ECO:0000256" key="8">
    <source>
        <dbReference type="PIRSR" id="PIRSR611284-1"/>
    </source>
</evidence>
<dbReference type="NCBIfam" id="NF005559">
    <property type="entry name" value="PRK07231.1"/>
    <property type="match status" value="1"/>
</dbReference>
<dbReference type="Pfam" id="PF13561">
    <property type="entry name" value="adh_short_C2"/>
    <property type="match status" value="1"/>
</dbReference>
<dbReference type="FunFam" id="3.40.50.720:FF:000115">
    <property type="entry name" value="3-oxoacyl-[acyl-carrier-protein] reductase FabG"/>
    <property type="match status" value="1"/>
</dbReference>
<dbReference type="GO" id="GO:0051287">
    <property type="term" value="F:NAD binding"/>
    <property type="evidence" value="ECO:0007669"/>
    <property type="project" value="UniProtKB-UniRule"/>
</dbReference>
<name>A0A9X8UJP2_9FIRM</name>
<comment type="function">
    <text evidence="10">Catalyzes the NADPH-dependent reduction of beta-ketoacyl-ACP substrates to beta-hydroxyacyl-ACP products, the first reductive step in the elongation cycle of fatty acid biosynthesis.</text>
</comment>
<dbReference type="EMBL" id="SLUK01000003">
    <property type="protein sequence ID" value="TCL43967.1"/>
    <property type="molecule type" value="Genomic_DNA"/>
</dbReference>
<protein>
    <recommendedName>
        <fullName evidence="3 10">3-oxoacyl-[acyl-carrier-protein] reductase</fullName>
        <ecNumber evidence="3 10">1.1.1.100</ecNumber>
    </recommendedName>
</protein>
<dbReference type="InterPro" id="IPR057326">
    <property type="entry name" value="KR_dom"/>
</dbReference>
<evidence type="ECO:0000256" key="7">
    <source>
        <dbReference type="ARBA" id="ARBA00048508"/>
    </source>
</evidence>
<dbReference type="InterPro" id="IPR002347">
    <property type="entry name" value="SDR_fam"/>
</dbReference>
<feature type="binding site" evidence="9">
    <location>
        <position position="90"/>
    </location>
    <ligand>
        <name>NADP(+)</name>
        <dbReference type="ChEBI" id="CHEBI:58349"/>
    </ligand>
</feature>
<dbReference type="GO" id="GO:0004316">
    <property type="term" value="F:3-oxoacyl-[acyl-carrier-protein] reductase (NADPH) activity"/>
    <property type="evidence" value="ECO:0007669"/>
    <property type="project" value="UniProtKB-UniRule"/>
</dbReference>
<keyword evidence="10" id="KW-0276">Fatty acid metabolism</keyword>
<dbReference type="AlphaFoldDB" id="A0A9X8UJP2"/>
<keyword evidence="10" id="KW-0443">Lipid metabolism</keyword>
<keyword evidence="10" id="KW-0444">Lipid biosynthesis</keyword>
<evidence type="ECO:0000313" key="12">
    <source>
        <dbReference type="EMBL" id="TCL43967.1"/>
    </source>
</evidence>
<feature type="active site" description="Proton acceptor" evidence="8">
    <location>
        <position position="155"/>
    </location>
</feature>
<accession>A0A9X8UJP2</accession>
<evidence type="ECO:0000256" key="5">
    <source>
        <dbReference type="ARBA" id="ARBA00023002"/>
    </source>
</evidence>
<proteinExistence type="inferred from homology"/>
<dbReference type="RefSeq" id="WP_079698841.1">
    <property type="nucleotide sequence ID" value="NZ_JADNAH010000043.1"/>
</dbReference>
<dbReference type="SMART" id="SM00822">
    <property type="entry name" value="PKS_KR"/>
    <property type="match status" value="1"/>
</dbReference>
<organism evidence="12 13">
    <name type="scientific">Harryflintia acetispora</name>
    <dbReference type="NCBI Taxonomy" id="1849041"/>
    <lineage>
        <taxon>Bacteria</taxon>
        <taxon>Bacillati</taxon>
        <taxon>Bacillota</taxon>
        <taxon>Clostridia</taxon>
        <taxon>Eubacteriales</taxon>
        <taxon>Oscillospiraceae</taxon>
        <taxon>Harryflintia</taxon>
    </lineage>
</organism>
<keyword evidence="10" id="KW-0275">Fatty acid biosynthesis</keyword>
<sequence length="247" mass="26209">MAKTALITGGSQGIGAAIARRLADDGMNVAINCLDEYNRDTHGEAVAAECRQRGVEAECFIADVSVHAQCDEMIKAIKERFGSLDVVVNNAGITADGLLVRMKEEQYDKVIAVNQKSVFNICKFAGAVMMRQRSGRIINVSSVAGLYGNPGQFNYSASKAAIVGMTLTAAKELGPRGITVNAVAPGFIKSAMTDVLSDELKEKILAQIPLGHFGQVEDIANTVSFLASENASYITGQVIVIDGGMMM</sequence>
<dbReference type="CDD" id="cd05333">
    <property type="entry name" value="BKR_SDR_c"/>
    <property type="match status" value="1"/>
</dbReference>
<dbReference type="PANTHER" id="PTHR42879">
    <property type="entry name" value="3-OXOACYL-(ACYL-CARRIER-PROTEIN) REDUCTASE"/>
    <property type="match status" value="1"/>
</dbReference>
<evidence type="ECO:0000313" key="13">
    <source>
        <dbReference type="Proteomes" id="UP000294682"/>
    </source>
</evidence>
<evidence type="ECO:0000256" key="4">
    <source>
        <dbReference type="ARBA" id="ARBA00022857"/>
    </source>
</evidence>
<gene>
    <name evidence="12" type="ORF">EDD78_1034</name>
</gene>
<dbReference type="NCBIfam" id="NF009466">
    <property type="entry name" value="PRK12826.1-2"/>
    <property type="match status" value="1"/>
</dbReference>
<keyword evidence="13" id="KW-1185">Reference proteome</keyword>
<comment type="caution">
    <text evidence="12">The sequence shown here is derived from an EMBL/GenBank/DDBJ whole genome shotgun (WGS) entry which is preliminary data.</text>
</comment>
<dbReference type="SUPFAM" id="SSF51735">
    <property type="entry name" value="NAD(P)-binding Rossmann-fold domains"/>
    <property type="match status" value="1"/>
</dbReference>
<comment type="catalytic activity">
    <reaction evidence="7 10">
        <text>a (3R)-hydroxyacyl-[ACP] + NADP(+) = a 3-oxoacyl-[ACP] + NADPH + H(+)</text>
        <dbReference type="Rhea" id="RHEA:17397"/>
        <dbReference type="Rhea" id="RHEA-COMP:9916"/>
        <dbReference type="Rhea" id="RHEA-COMP:9945"/>
        <dbReference type="ChEBI" id="CHEBI:15378"/>
        <dbReference type="ChEBI" id="CHEBI:57783"/>
        <dbReference type="ChEBI" id="CHEBI:58349"/>
        <dbReference type="ChEBI" id="CHEBI:78776"/>
        <dbReference type="ChEBI" id="CHEBI:78827"/>
        <dbReference type="EC" id="1.1.1.100"/>
    </reaction>
</comment>
<comment type="subunit">
    <text evidence="10">Homotetramer.</text>
</comment>
<evidence type="ECO:0000259" key="11">
    <source>
        <dbReference type="SMART" id="SM00822"/>
    </source>
</evidence>